<gene>
    <name evidence="1" type="ORF">E3O06_09305</name>
</gene>
<dbReference type="AlphaFoldDB" id="A0A4V3I821"/>
<comment type="caution">
    <text evidence="1">The sequence shown here is derived from an EMBL/GenBank/DDBJ whole genome shotgun (WGS) entry which is preliminary data.</text>
</comment>
<evidence type="ECO:0000313" key="2">
    <source>
        <dbReference type="Proteomes" id="UP000298173"/>
    </source>
</evidence>
<keyword evidence="1" id="KW-0238">DNA-binding</keyword>
<protein>
    <submittedName>
        <fullName evidence="1">DNA-binding protein</fullName>
    </submittedName>
</protein>
<dbReference type="EMBL" id="SOEY01000019">
    <property type="protein sequence ID" value="TFB72522.1"/>
    <property type="molecule type" value="Genomic_DNA"/>
</dbReference>
<dbReference type="RefSeq" id="WP_134503042.1">
    <property type="nucleotide sequence ID" value="NZ_SOEY01000019.1"/>
</dbReference>
<dbReference type="Proteomes" id="UP000298173">
    <property type="component" value="Unassembled WGS sequence"/>
</dbReference>
<reference evidence="1 2" key="1">
    <citation type="submission" date="2019-03" db="EMBL/GenBank/DDBJ databases">
        <title>Genomics of glacier-inhabiting Cryobacterium strains.</title>
        <authorList>
            <person name="Liu Q."/>
            <person name="Xin Y.-H."/>
        </authorList>
    </citation>
    <scope>NUCLEOTIDE SEQUENCE [LARGE SCALE GENOMIC DNA]</scope>
    <source>
        <strain evidence="1 2">HLT2-23</strain>
    </source>
</reference>
<name>A0A4V3I821_9MICO</name>
<proteinExistence type="predicted"/>
<dbReference type="OrthoDB" id="5184241at2"/>
<organism evidence="1 2">
    <name type="scientific">Cryobacterium glaciale</name>
    <dbReference type="NCBI Taxonomy" id="1259145"/>
    <lineage>
        <taxon>Bacteria</taxon>
        <taxon>Bacillati</taxon>
        <taxon>Actinomycetota</taxon>
        <taxon>Actinomycetes</taxon>
        <taxon>Micrococcales</taxon>
        <taxon>Microbacteriaceae</taxon>
        <taxon>Cryobacterium</taxon>
    </lineage>
</organism>
<evidence type="ECO:0000313" key="1">
    <source>
        <dbReference type="EMBL" id="TFB72522.1"/>
    </source>
</evidence>
<dbReference type="GO" id="GO:0003677">
    <property type="term" value="F:DNA binding"/>
    <property type="evidence" value="ECO:0007669"/>
    <property type="project" value="UniProtKB-KW"/>
</dbReference>
<sequence>MFVITADQIDSRNDHDRAREMIAQLVAQNPHAFSLPPDQTAGDEIQLLVSAAGPALDAILALHRSGHWSVGLGVGSVRTPLPASTRQATGDAFIAARDAVLRAKKTEAHFALEPGRTDAAAADTATGIEALLTMLLLLRQRRTPQGWQAGDLFESGLAQTDIAERLGITTGAVSQRLKAAQYRVEQAARPALVRLLEQLDVASNAGTNETANIETESRP</sequence>
<accession>A0A4V3I821</accession>
<keyword evidence="2" id="KW-1185">Reference proteome</keyword>